<sequence length="27" mass="3175">MDLILQHSYFQSLIPGNFQFQGNPHKN</sequence>
<reference evidence="1" key="1">
    <citation type="submission" date="2018-02" db="EMBL/GenBank/DDBJ databases">
        <title>Rhizophora mucronata_Transcriptome.</title>
        <authorList>
            <person name="Meera S.P."/>
            <person name="Sreeshan A."/>
            <person name="Augustine A."/>
        </authorList>
    </citation>
    <scope>NUCLEOTIDE SEQUENCE</scope>
    <source>
        <tissue evidence="1">Leaf</tissue>
    </source>
</reference>
<proteinExistence type="predicted"/>
<protein>
    <submittedName>
        <fullName evidence="1">Uncharacterized protein</fullName>
    </submittedName>
</protein>
<accession>A0A2P2PQU9</accession>
<dbReference type="AlphaFoldDB" id="A0A2P2PQU9"/>
<organism evidence="1">
    <name type="scientific">Rhizophora mucronata</name>
    <name type="common">Asiatic mangrove</name>
    <dbReference type="NCBI Taxonomy" id="61149"/>
    <lineage>
        <taxon>Eukaryota</taxon>
        <taxon>Viridiplantae</taxon>
        <taxon>Streptophyta</taxon>
        <taxon>Embryophyta</taxon>
        <taxon>Tracheophyta</taxon>
        <taxon>Spermatophyta</taxon>
        <taxon>Magnoliopsida</taxon>
        <taxon>eudicotyledons</taxon>
        <taxon>Gunneridae</taxon>
        <taxon>Pentapetalae</taxon>
        <taxon>rosids</taxon>
        <taxon>fabids</taxon>
        <taxon>Malpighiales</taxon>
        <taxon>Rhizophoraceae</taxon>
        <taxon>Rhizophora</taxon>
    </lineage>
</organism>
<name>A0A2P2PQU9_RHIMU</name>
<dbReference type="EMBL" id="GGEC01076643">
    <property type="protein sequence ID" value="MBX57127.1"/>
    <property type="molecule type" value="Transcribed_RNA"/>
</dbReference>
<evidence type="ECO:0000313" key="1">
    <source>
        <dbReference type="EMBL" id="MBX57127.1"/>
    </source>
</evidence>